<dbReference type="InterPro" id="IPR040187">
    <property type="entry name" value="OCAD1/2"/>
</dbReference>
<feature type="domain" description="OCIA" evidence="1">
    <location>
        <begin position="24"/>
        <end position="79"/>
    </location>
</feature>
<dbReference type="InterPro" id="IPR009764">
    <property type="entry name" value="OCIA_dom"/>
</dbReference>
<keyword evidence="3" id="KW-1185">Reference proteome</keyword>
<protein>
    <recommendedName>
        <fullName evidence="1">OCIA domain-containing protein</fullName>
    </recommendedName>
</protein>
<dbReference type="PANTHER" id="PTHR13336:SF2">
    <property type="entry name" value="OCIA DOMAIN-CONTAINING PROTEIN 2"/>
    <property type="match status" value="1"/>
</dbReference>
<name>A0A8T3CN88_9TELE</name>
<sequence>MTSEAPGATEAADRKCPLGDTHIHRDQVRAIFRECQEESFWYRALPLSLGGLAVTGALLYNGVLVPSKRFGPFPKLAVADQDSGGMAMDHSTGDTVTMCAGSVRETSQLLRQREHKADQDG</sequence>
<dbReference type="OrthoDB" id="10003372at2759"/>
<accession>A0A8T3CN88</accession>
<dbReference type="GO" id="GO:0005743">
    <property type="term" value="C:mitochondrial inner membrane"/>
    <property type="evidence" value="ECO:0007669"/>
    <property type="project" value="TreeGrafter"/>
</dbReference>
<comment type="caution">
    <text evidence="2">The sequence shown here is derived from an EMBL/GenBank/DDBJ whole genome shotgun (WGS) entry which is preliminary data.</text>
</comment>
<dbReference type="PANTHER" id="PTHR13336">
    <property type="entry name" value="OVARIAN CARCINOMA IMMUNOREACTIVE ANTIGEN"/>
    <property type="match status" value="1"/>
</dbReference>
<dbReference type="EMBL" id="JAERUA010000019">
    <property type="protein sequence ID" value="KAI1886609.1"/>
    <property type="molecule type" value="Genomic_DNA"/>
</dbReference>
<dbReference type="AlphaFoldDB" id="A0A8T3CN88"/>
<dbReference type="Pfam" id="PF07051">
    <property type="entry name" value="OCIA"/>
    <property type="match status" value="1"/>
</dbReference>
<evidence type="ECO:0000313" key="2">
    <source>
        <dbReference type="EMBL" id="KAI1886609.1"/>
    </source>
</evidence>
<evidence type="ECO:0000313" key="3">
    <source>
        <dbReference type="Proteomes" id="UP000829720"/>
    </source>
</evidence>
<proteinExistence type="predicted"/>
<evidence type="ECO:0000259" key="1">
    <source>
        <dbReference type="Pfam" id="PF07051"/>
    </source>
</evidence>
<reference evidence="2" key="1">
    <citation type="submission" date="2021-01" db="EMBL/GenBank/DDBJ databases">
        <authorList>
            <person name="Zahm M."/>
            <person name="Roques C."/>
            <person name="Cabau C."/>
            <person name="Klopp C."/>
            <person name="Donnadieu C."/>
            <person name="Jouanno E."/>
            <person name="Lampietro C."/>
            <person name="Louis A."/>
            <person name="Herpin A."/>
            <person name="Echchiki A."/>
            <person name="Berthelot C."/>
            <person name="Parey E."/>
            <person name="Roest-Crollius H."/>
            <person name="Braasch I."/>
            <person name="Postlethwait J."/>
            <person name="Bobe J."/>
            <person name="Montfort J."/>
            <person name="Bouchez O."/>
            <person name="Begum T."/>
            <person name="Mejri S."/>
            <person name="Adams A."/>
            <person name="Chen W.-J."/>
            <person name="Guiguen Y."/>
        </authorList>
    </citation>
    <scope>NUCLEOTIDE SEQUENCE</scope>
    <source>
        <tissue evidence="2">Blood</tissue>
    </source>
</reference>
<organism evidence="2 3">
    <name type="scientific">Albula goreensis</name>
    <dbReference type="NCBI Taxonomy" id="1534307"/>
    <lineage>
        <taxon>Eukaryota</taxon>
        <taxon>Metazoa</taxon>
        <taxon>Chordata</taxon>
        <taxon>Craniata</taxon>
        <taxon>Vertebrata</taxon>
        <taxon>Euteleostomi</taxon>
        <taxon>Actinopterygii</taxon>
        <taxon>Neopterygii</taxon>
        <taxon>Teleostei</taxon>
        <taxon>Albuliformes</taxon>
        <taxon>Albulidae</taxon>
        <taxon>Albula</taxon>
    </lineage>
</organism>
<gene>
    <name evidence="2" type="ORF">AGOR_G00197570</name>
</gene>
<dbReference type="Proteomes" id="UP000829720">
    <property type="component" value="Unassembled WGS sequence"/>
</dbReference>